<dbReference type="Gene3D" id="3.30.70.1890">
    <property type="match status" value="1"/>
</dbReference>
<feature type="domain" description="CRISPR-associated protein Cas6 C-terminal" evidence="5">
    <location>
        <begin position="154"/>
        <end position="264"/>
    </location>
</feature>
<proteinExistence type="predicted"/>
<name>A0A1Z4LRP2_9CYAN</name>
<accession>A0A1Z4LRP2</accession>
<gene>
    <name evidence="6" type="ORF">NIES267_33610</name>
</gene>
<keyword evidence="3" id="KW-0378">Hydrolase</keyword>
<protein>
    <submittedName>
        <fullName evidence="6">CRISPR-associated Cas5e family protein</fullName>
    </submittedName>
</protein>
<keyword evidence="2" id="KW-0255">Endonuclease</keyword>
<dbReference type="InterPro" id="IPR019267">
    <property type="entry name" value="CRISPR-assoc_Cas6_C"/>
</dbReference>
<evidence type="ECO:0000259" key="5">
    <source>
        <dbReference type="Pfam" id="PF10040"/>
    </source>
</evidence>
<dbReference type="CDD" id="cd21141">
    <property type="entry name" value="Cas6_III-like"/>
    <property type="match status" value="1"/>
</dbReference>
<evidence type="ECO:0000256" key="2">
    <source>
        <dbReference type="ARBA" id="ARBA00022759"/>
    </source>
</evidence>
<dbReference type="Proteomes" id="UP000218418">
    <property type="component" value="Chromosome"/>
</dbReference>
<evidence type="ECO:0000256" key="1">
    <source>
        <dbReference type="ARBA" id="ARBA00022722"/>
    </source>
</evidence>
<dbReference type="EMBL" id="AP018227">
    <property type="protein sequence ID" value="BAY83867.1"/>
    <property type="molecule type" value="Genomic_DNA"/>
</dbReference>
<evidence type="ECO:0000313" key="6">
    <source>
        <dbReference type="EMBL" id="BAY83867.1"/>
    </source>
</evidence>
<dbReference type="GO" id="GO:0004519">
    <property type="term" value="F:endonuclease activity"/>
    <property type="evidence" value="ECO:0007669"/>
    <property type="project" value="UniProtKB-KW"/>
</dbReference>
<dbReference type="InterPro" id="IPR045747">
    <property type="entry name" value="CRISPR-assoc_prot_Cas6_N_sf"/>
</dbReference>
<keyword evidence="7" id="KW-1185">Reference proteome</keyword>
<dbReference type="Gene3D" id="3.30.70.1900">
    <property type="match status" value="1"/>
</dbReference>
<keyword evidence="1" id="KW-0540">Nuclease</keyword>
<dbReference type="AlphaFoldDB" id="A0A1Z4LRP2"/>
<dbReference type="GO" id="GO:0016788">
    <property type="term" value="F:hydrolase activity, acting on ester bonds"/>
    <property type="evidence" value="ECO:0007669"/>
    <property type="project" value="InterPro"/>
</dbReference>
<dbReference type="GO" id="GO:0051607">
    <property type="term" value="P:defense response to virus"/>
    <property type="evidence" value="ECO:0007669"/>
    <property type="project" value="UniProtKB-KW"/>
</dbReference>
<evidence type="ECO:0000256" key="3">
    <source>
        <dbReference type="ARBA" id="ARBA00022801"/>
    </source>
</evidence>
<reference evidence="6 7" key="1">
    <citation type="submission" date="2017-06" db="EMBL/GenBank/DDBJ databases">
        <title>Genome sequencing of cyanobaciteial culture collection at National Institute for Environmental Studies (NIES).</title>
        <authorList>
            <person name="Hirose Y."/>
            <person name="Shimura Y."/>
            <person name="Fujisawa T."/>
            <person name="Nakamura Y."/>
            <person name="Kawachi M."/>
        </authorList>
    </citation>
    <scope>NUCLEOTIDE SEQUENCE [LARGE SCALE GENOMIC DNA]</scope>
    <source>
        <strain evidence="6 7">NIES-267</strain>
    </source>
</reference>
<sequence length="269" mass="30005">MELETLLQPKQTSSLHSLVVELAAADKGRIPATLSRAIHALVLQWLHQASPEIAESVHEAQVSPMSLSGLMGNRRHKGSQPGDNFYFRICLLDGSLIEPLLTGLQQQERKPIILGKFPFVIRNIYTLPGTHHLAGATDYSLLAKTPALTKNIELDFLSPTSFKQLQNIQTFPLPELVFGSLFRKWNSFAPEEYRFPDIQWTGLVSAYELKTQALKMESGAEIGAQGYVKYRFKDEQQIKIANILANFAFFSGVGRKTSMGMGQVRTVNS</sequence>
<dbReference type="NCBIfam" id="TIGR01877">
    <property type="entry name" value="cas_cas6"/>
    <property type="match status" value="1"/>
</dbReference>
<evidence type="ECO:0000313" key="7">
    <source>
        <dbReference type="Proteomes" id="UP000218418"/>
    </source>
</evidence>
<dbReference type="Pfam" id="PF10040">
    <property type="entry name" value="CRISPR_Cas6"/>
    <property type="match status" value="1"/>
</dbReference>
<dbReference type="InterPro" id="IPR010156">
    <property type="entry name" value="CRISPR-assoc_prot_Cas6"/>
</dbReference>
<dbReference type="OrthoDB" id="3469084at2"/>
<evidence type="ECO:0000256" key="4">
    <source>
        <dbReference type="ARBA" id="ARBA00023118"/>
    </source>
</evidence>
<keyword evidence="4" id="KW-0051">Antiviral defense</keyword>
<organism evidence="6 7">
    <name type="scientific">Calothrix parasitica NIES-267</name>
    <dbReference type="NCBI Taxonomy" id="1973488"/>
    <lineage>
        <taxon>Bacteria</taxon>
        <taxon>Bacillati</taxon>
        <taxon>Cyanobacteriota</taxon>
        <taxon>Cyanophyceae</taxon>
        <taxon>Nostocales</taxon>
        <taxon>Calotrichaceae</taxon>
        <taxon>Calothrix</taxon>
    </lineage>
</organism>